<dbReference type="InterPro" id="IPR000118">
    <property type="entry name" value="Granulin"/>
</dbReference>
<dbReference type="SMART" id="SM00277">
    <property type="entry name" value="GRAN"/>
    <property type="match status" value="3"/>
</dbReference>
<evidence type="ECO:0000256" key="3">
    <source>
        <dbReference type="ARBA" id="ARBA00022525"/>
    </source>
</evidence>
<evidence type="ECO:0000313" key="6">
    <source>
        <dbReference type="Proteomes" id="UP000005239"/>
    </source>
</evidence>
<dbReference type="Gene3D" id="2.10.25.160">
    <property type="entry name" value="Granulin"/>
    <property type="match status" value="3"/>
</dbReference>
<accession>A0A8R1U8X5</accession>
<dbReference type="InterPro" id="IPR037277">
    <property type="entry name" value="Granulin_sf"/>
</dbReference>
<evidence type="ECO:0000256" key="1">
    <source>
        <dbReference type="ARBA" id="ARBA00004613"/>
    </source>
</evidence>
<reference evidence="6" key="1">
    <citation type="journal article" date="2008" name="Nat. Genet.">
        <title>The Pristionchus pacificus genome provides a unique perspective on nematode lifestyle and parasitism.</title>
        <authorList>
            <person name="Dieterich C."/>
            <person name="Clifton S.W."/>
            <person name="Schuster L.N."/>
            <person name="Chinwalla A."/>
            <person name="Delehaunty K."/>
            <person name="Dinkelacker I."/>
            <person name="Fulton L."/>
            <person name="Fulton R."/>
            <person name="Godfrey J."/>
            <person name="Minx P."/>
            <person name="Mitreva M."/>
            <person name="Roeseler W."/>
            <person name="Tian H."/>
            <person name="Witte H."/>
            <person name="Yang S.P."/>
            <person name="Wilson R.K."/>
            <person name="Sommer R.J."/>
        </authorList>
    </citation>
    <scope>NUCLEOTIDE SEQUENCE [LARGE SCALE GENOMIC DNA]</scope>
    <source>
        <strain evidence="6">PS312</strain>
    </source>
</reference>
<gene>
    <name evidence="5" type="primary">WBGene00096649</name>
</gene>
<keyword evidence="4" id="KW-1015">Disulfide bond</keyword>
<dbReference type="InterPro" id="IPR039036">
    <property type="entry name" value="Granulin_fam"/>
</dbReference>
<name>A0A2A6C5W0_PRIPA</name>
<organism evidence="5 6">
    <name type="scientific">Pristionchus pacificus</name>
    <name type="common">Parasitic nematode worm</name>
    <dbReference type="NCBI Taxonomy" id="54126"/>
    <lineage>
        <taxon>Eukaryota</taxon>
        <taxon>Metazoa</taxon>
        <taxon>Ecdysozoa</taxon>
        <taxon>Nematoda</taxon>
        <taxon>Chromadorea</taxon>
        <taxon>Rhabditida</taxon>
        <taxon>Rhabditina</taxon>
        <taxon>Diplogasteromorpha</taxon>
        <taxon>Diplogasteroidea</taxon>
        <taxon>Neodiplogasteridae</taxon>
        <taxon>Pristionchus</taxon>
    </lineage>
</organism>
<evidence type="ECO:0000256" key="4">
    <source>
        <dbReference type="ARBA" id="ARBA00023157"/>
    </source>
</evidence>
<dbReference type="GO" id="GO:0005576">
    <property type="term" value="C:extracellular region"/>
    <property type="evidence" value="ECO:0007669"/>
    <property type="project" value="UniProtKB-SubCell"/>
</dbReference>
<dbReference type="EnsemblMetazoa" id="PPA07095.1">
    <property type="protein sequence ID" value="PPA07095.1"/>
    <property type="gene ID" value="WBGene00096649"/>
</dbReference>
<protein>
    <submittedName>
        <fullName evidence="5">GRANULINS domain-containing protein</fullName>
    </submittedName>
</protein>
<dbReference type="PANTHER" id="PTHR12274:SF3">
    <property type="entry name" value="PROGRANULIN"/>
    <property type="match status" value="1"/>
</dbReference>
<reference evidence="5" key="2">
    <citation type="submission" date="2022-06" db="UniProtKB">
        <authorList>
            <consortium name="EnsemblMetazoa"/>
        </authorList>
    </citation>
    <scope>IDENTIFICATION</scope>
    <source>
        <strain evidence="5">PS312</strain>
    </source>
</reference>
<sequence length="277" mass="29042">MFAHFSLLFIAATMLAVAADLCPDEESYCPEPTTCCASSATEFGCCPGGAFCCGDYSGCCPLGYSQLASMHTAIHLLIISSCFLIAVTSAVPQENSTCPDPSYSCPGTDTCCKNTADEWACCGIASAVCCEDRLHCCPAGTQHIKQQICTQKFTFQANATMVKTPAGKATVPSPNGLSGSASIVPTIHRPSANSICPDPTYSCPGSHTCCMGEDSRWKCCDLDTPGVCCADRQHCCPAGTVCGASGCSRKTAYGEYLTVAPFHVRIAATKRVEKARP</sequence>
<evidence type="ECO:0000313" key="5">
    <source>
        <dbReference type="EnsemblMetazoa" id="PPA07095.1"/>
    </source>
</evidence>
<dbReference type="PANTHER" id="PTHR12274">
    <property type="entry name" value="GRANULIN"/>
    <property type="match status" value="1"/>
</dbReference>
<evidence type="ECO:0000256" key="2">
    <source>
        <dbReference type="ARBA" id="ARBA00010093"/>
    </source>
</evidence>
<accession>A0A2A6C5W0</accession>
<dbReference type="PROSITE" id="PS00799">
    <property type="entry name" value="GRANULINS"/>
    <property type="match status" value="1"/>
</dbReference>
<comment type="similarity">
    <text evidence="2">Belongs to the granulin family.</text>
</comment>
<keyword evidence="3" id="KW-0964">Secreted</keyword>
<dbReference type="AlphaFoldDB" id="A0A2A6C5W0"/>
<comment type="subcellular location">
    <subcellularLocation>
        <location evidence="1">Secreted</location>
    </subcellularLocation>
</comment>
<dbReference type="Pfam" id="PF00396">
    <property type="entry name" value="Granulin"/>
    <property type="match status" value="2"/>
</dbReference>
<dbReference type="OrthoDB" id="5854875at2759"/>
<proteinExistence type="inferred from homology"/>
<keyword evidence="6" id="KW-1185">Reference proteome</keyword>
<dbReference type="Proteomes" id="UP000005239">
    <property type="component" value="Unassembled WGS sequence"/>
</dbReference>